<reference evidence="8" key="1">
    <citation type="journal article" date="2019" name="Int. J. Syst. Evol. Microbiol.">
        <title>The Global Catalogue of Microorganisms (GCM) 10K type strain sequencing project: providing services to taxonomists for standard genome sequencing and annotation.</title>
        <authorList>
            <consortium name="The Broad Institute Genomics Platform"/>
            <consortium name="The Broad Institute Genome Sequencing Center for Infectious Disease"/>
            <person name="Wu L."/>
            <person name="Ma J."/>
        </authorList>
    </citation>
    <scope>NUCLEOTIDE SEQUENCE [LARGE SCALE GENOMIC DNA]</scope>
    <source>
        <strain evidence="8">NBRC 104970</strain>
    </source>
</reference>
<dbReference type="PANTHER" id="PTHR43289:SF6">
    <property type="entry name" value="SERINE_THREONINE-PROTEIN KINASE NEKL-3"/>
    <property type="match status" value="1"/>
</dbReference>
<evidence type="ECO:0000259" key="6">
    <source>
        <dbReference type="PROSITE" id="PS51833"/>
    </source>
</evidence>
<proteinExistence type="predicted"/>
<dbReference type="InterPro" id="IPR029016">
    <property type="entry name" value="GAF-like_dom_sf"/>
</dbReference>
<dbReference type="SUPFAM" id="SSF56112">
    <property type="entry name" value="Protein kinase-like (PK-like)"/>
    <property type="match status" value="1"/>
</dbReference>
<dbReference type="SUPFAM" id="SSF109604">
    <property type="entry name" value="HD-domain/PDEase-like"/>
    <property type="match status" value="1"/>
</dbReference>
<gene>
    <name evidence="7" type="ORF">GCM10007860_15880</name>
</gene>
<dbReference type="PROSITE" id="PS00108">
    <property type="entry name" value="PROTEIN_KINASE_ST"/>
    <property type="match status" value="1"/>
</dbReference>
<dbReference type="Gene3D" id="3.30.450.40">
    <property type="match status" value="1"/>
</dbReference>
<dbReference type="Gene3D" id="1.10.3210.10">
    <property type="entry name" value="Hypothetical protein af1432"/>
    <property type="match status" value="1"/>
</dbReference>
<dbReference type="SUPFAM" id="SSF55781">
    <property type="entry name" value="GAF domain-like"/>
    <property type="match status" value="1"/>
</dbReference>
<dbReference type="Gene3D" id="3.30.200.20">
    <property type="entry name" value="Phosphorylase Kinase, domain 1"/>
    <property type="match status" value="1"/>
</dbReference>
<protein>
    <recommendedName>
        <fullName evidence="9">Non-specific serine/threonine protein kinase</fullName>
    </recommendedName>
</protein>
<dbReference type="EMBL" id="BSOZ01000018">
    <property type="protein sequence ID" value="GLS04441.1"/>
    <property type="molecule type" value="Genomic_DNA"/>
</dbReference>
<keyword evidence="4" id="KW-0067">ATP-binding</keyword>
<keyword evidence="8" id="KW-1185">Reference proteome</keyword>
<keyword evidence="1" id="KW-0808">Transferase</keyword>
<keyword evidence="3" id="KW-0418">Kinase</keyword>
<evidence type="ECO:0000256" key="3">
    <source>
        <dbReference type="ARBA" id="ARBA00022777"/>
    </source>
</evidence>
<comment type="caution">
    <text evidence="7">The sequence shown here is derived from an EMBL/GenBank/DDBJ whole genome shotgun (WGS) entry which is preliminary data.</text>
</comment>
<dbReference type="PANTHER" id="PTHR43289">
    <property type="entry name" value="MITOGEN-ACTIVATED PROTEIN KINASE KINASE KINASE 20-RELATED"/>
    <property type="match status" value="1"/>
</dbReference>
<name>A0ABQ6BSZ1_9NEIS</name>
<dbReference type="Pfam" id="PF08668">
    <property type="entry name" value="HDOD"/>
    <property type="match status" value="1"/>
</dbReference>
<dbReference type="InterPro" id="IPR011009">
    <property type="entry name" value="Kinase-like_dom_sf"/>
</dbReference>
<dbReference type="Gene3D" id="1.10.510.10">
    <property type="entry name" value="Transferase(Phosphotransferase) domain 1"/>
    <property type="match status" value="1"/>
</dbReference>
<dbReference type="Proteomes" id="UP001156836">
    <property type="component" value="Unassembled WGS sequence"/>
</dbReference>
<dbReference type="InterPro" id="IPR000719">
    <property type="entry name" value="Prot_kinase_dom"/>
</dbReference>
<evidence type="ECO:0000256" key="1">
    <source>
        <dbReference type="ARBA" id="ARBA00022679"/>
    </source>
</evidence>
<feature type="domain" description="Protein kinase" evidence="5">
    <location>
        <begin position="9"/>
        <end position="257"/>
    </location>
</feature>
<evidence type="ECO:0000256" key="4">
    <source>
        <dbReference type="ARBA" id="ARBA00022840"/>
    </source>
</evidence>
<evidence type="ECO:0008006" key="9">
    <source>
        <dbReference type="Google" id="ProtNLM"/>
    </source>
</evidence>
<organism evidence="7 8">
    <name type="scientific">Chitiniphilus shinanonensis</name>
    <dbReference type="NCBI Taxonomy" id="553088"/>
    <lineage>
        <taxon>Bacteria</taxon>
        <taxon>Pseudomonadati</taxon>
        <taxon>Pseudomonadota</taxon>
        <taxon>Betaproteobacteria</taxon>
        <taxon>Neisseriales</taxon>
        <taxon>Chitinibacteraceae</taxon>
        <taxon>Chitiniphilus</taxon>
    </lineage>
</organism>
<dbReference type="SMART" id="SM00220">
    <property type="entry name" value="S_TKc"/>
    <property type="match status" value="1"/>
</dbReference>
<dbReference type="CDD" id="cd14014">
    <property type="entry name" value="STKc_PknB_like"/>
    <property type="match status" value="1"/>
</dbReference>
<evidence type="ECO:0000313" key="8">
    <source>
        <dbReference type="Proteomes" id="UP001156836"/>
    </source>
</evidence>
<feature type="domain" description="HDOD" evidence="6">
    <location>
        <begin position="288"/>
        <end position="482"/>
    </location>
</feature>
<dbReference type="PROSITE" id="PS50011">
    <property type="entry name" value="PROTEIN_KINASE_DOM"/>
    <property type="match status" value="1"/>
</dbReference>
<sequence length="775" mass="84979">MAASLQKRFEIIRTLGQGAQGKVYLAQDARLGRQVALKALPSGGTAAMDEARLASRLQHPNIVTLFDVFEAQGQTWLVFEYVEGETAAALLKREGPLSPVRAAELLTGVLEGLAYAHAQGVVHRDIKPQNLMLDRTGWPRIMDFGIALPRGAAADLSGSARYMAPETLRNLPVETQVDLFGAGMTLYELLTGQTAADGESVMAILHHIAHRAFAPPSRLRPDIDEKLDHLVMVALFKDPRERYADAGAMLDALRAWQGADPPVADDAEASGRATLEFLLRRMRHTADFPALSQAISAINKISGDDTERLQVLSEVILKDFSLTNKLLRIVNSASYSQFGGTISTVSRAIVILGFDAIRNLAITLLLFEHMHNRAQAVSLRESVLRAFFSGLLCRGVGKRIGTRDAEEALICGMFHHLGKLLTLYYFHEESVEIAKRVEGGMAHDAAVRQVLGLDYSELGIGVAQHWSFPERIVNSMRPLPPGALREPQTNLERLRQYTNLGAEMQQLVGCGAKEAGRLRAALLDRYGRPLGIVSRDIDELLSETADQFIAYLGVIGVDHGGSEFMRQLRRVYGGHAAGGGDAFEDTLERATLETAVEAGEQAQPTAVLSAGVQDITNTLVGEFKLNDLLRMILETMYRGIGFERVVFATRDPKRSVIQGRFGFGEGIAGMVDGFQIEVGPVVDVFQVALARNADILIEDIHAESIRDRIPAWYPRWVPACTFIVFPLKLDQRVIGCFYGDMREAGSLKIANNELNLLKTLRNQALLAIRTKQAGG</sequence>
<keyword evidence="2" id="KW-0547">Nucleotide-binding</keyword>
<dbReference type="InterPro" id="IPR008271">
    <property type="entry name" value="Ser/Thr_kinase_AS"/>
</dbReference>
<evidence type="ECO:0000313" key="7">
    <source>
        <dbReference type="EMBL" id="GLS04441.1"/>
    </source>
</evidence>
<evidence type="ECO:0000259" key="5">
    <source>
        <dbReference type="PROSITE" id="PS50011"/>
    </source>
</evidence>
<dbReference type="InterPro" id="IPR013976">
    <property type="entry name" value="HDOD"/>
</dbReference>
<dbReference type="PROSITE" id="PS51833">
    <property type="entry name" value="HDOD"/>
    <property type="match status" value="1"/>
</dbReference>
<accession>A0ABQ6BSZ1</accession>
<dbReference type="Pfam" id="PF00069">
    <property type="entry name" value="Pkinase"/>
    <property type="match status" value="1"/>
</dbReference>
<evidence type="ECO:0000256" key="2">
    <source>
        <dbReference type="ARBA" id="ARBA00022741"/>
    </source>
</evidence>